<evidence type="ECO:0000256" key="8">
    <source>
        <dbReference type="ARBA" id="ARBA00022692"/>
    </source>
</evidence>
<comment type="function">
    <text evidence="1">Accessory subunit of the mitochondrial membrane respiratory chain NADH dehydrogenase (Complex I), that is believed not to be involved in catalysis. Complex I functions in the transfer of electrons from NADH to the respiratory chain. The immediate electron acceptor for the enzyme is believed to be ubiquinone.</text>
</comment>
<evidence type="ECO:0000256" key="1">
    <source>
        <dbReference type="ARBA" id="ARBA00003195"/>
    </source>
</evidence>
<evidence type="ECO:0000256" key="13">
    <source>
        <dbReference type="ARBA" id="ARBA00023128"/>
    </source>
</evidence>
<organism evidence="18 19">
    <name type="scientific">Nothocercus nigrocapillus</name>
    <dbReference type="NCBI Taxonomy" id="1977171"/>
    <lineage>
        <taxon>Eukaryota</taxon>
        <taxon>Metazoa</taxon>
        <taxon>Chordata</taxon>
        <taxon>Craniata</taxon>
        <taxon>Vertebrata</taxon>
        <taxon>Euteleostomi</taxon>
        <taxon>Archelosauria</taxon>
        <taxon>Archosauria</taxon>
        <taxon>Dinosauria</taxon>
        <taxon>Saurischia</taxon>
        <taxon>Theropoda</taxon>
        <taxon>Coelurosauria</taxon>
        <taxon>Aves</taxon>
        <taxon>Palaeognathae</taxon>
        <taxon>Tinamiformes</taxon>
        <taxon>Tinamidae</taxon>
        <taxon>Nothocercus</taxon>
    </lineage>
</organism>
<keyword evidence="9" id="KW-0999">Mitochondrion inner membrane</keyword>
<evidence type="ECO:0000256" key="4">
    <source>
        <dbReference type="ARBA" id="ARBA00011533"/>
    </source>
</evidence>
<dbReference type="PANTHER" id="PTHR13178:SF0">
    <property type="entry name" value="NADH DEHYDROGENASE [UBIQUINONE] 1 BETA SUBCOMPLEX SUBUNIT 5, MITOCHONDRIAL"/>
    <property type="match status" value="1"/>
</dbReference>
<dbReference type="InterPro" id="IPR019173">
    <property type="entry name" value="NADH_UbQ_OxRdtase_B5_su"/>
</dbReference>
<sequence>FFPMQRFHIFLTGIPAAIFITYVNIFIGEAELAEIPEGYVPEHWEYYKHPISRWIARYLLDPPEKDYEKAMALLDVEAKKAEMR</sequence>
<keyword evidence="10" id="KW-0809">Transit peptide</keyword>
<evidence type="ECO:0000256" key="14">
    <source>
        <dbReference type="ARBA" id="ARBA00023136"/>
    </source>
</evidence>
<keyword evidence="11" id="KW-0249">Electron transport</keyword>
<feature type="non-terminal residue" evidence="18">
    <location>
        <position position="84"/>
    </location>
</feature>
<comment type="similarity">
    <text evidence="3">Belongs to the complex I NDUFB5 subunit family.</text>
</comment>
<feature type="transmembrane region" description="Helical" evidence="17">
    <location>
        <begin position="7"/>
        <end position="27"/>
    </location>
</feature>
<proteinExistence type="inferred from homology"/>
<dbReference type="AlphaFoldDB" id="A0A851T460"/>
<keyword evidence="14 17" id="KW-0472">Membrane</keyword>
<evidence type="ECO:0000256" key="10">
    <source>
        <dbReference type="ARBA" id="ARBA00022946"/>
    </source>
</evidence>
<evidence type="ECO:0000256" key="15">
    <source>
        <dbReference type="ARBA" id="ARBA00032395"/>
    </source>
</evidence>
<keyword evidence="7" id="KW-0679">Respiratory chain</keyword>
<comment type="subunit">
    <text evidence="4">Complex I is composed of 45 different subunits.</text>
</comment>
<accession>A0A851T460</accession>
<dbReference type="EMBL" id="WBNA01000086">
    <property type="protein sequence ID" value="NXD10362.1"/>
    <property type="molecule type" value="Genomic_DNA"/>
</dbReference>
<evidence type="ECO:0000256" key="5">
    <source>
        <dbReference type="ARBA" id="ARBA00015175"/>
    </source>
</evidence>
<evidence type="ECO:0000256" key="7">
    <source>
        <dbReference type="ARBA" id="ARBA00022660"/>
    </source>
</evidence>
<protein>
    <recommendedName>
        <fullName evidence="5">NADH dehydrogenase [ubiquinone] 1 beta subcomplex subunit 5, mitochondrial</fullName>
    </recommendedName>
    <alternativeName>
        <fullName evidence="16">Complex I-SGDH</fullName>
    </alternativeName>
    <alternativeName>
        <fullName evidence="15">NADH-ubiquinone oxidoreductase SGDH subunit</fullName>
    </alternativeName>
</protein>
<evidence type="ECO:0000256" key="12">
    <source>
        <dbReference type="ARBA" id="ARBA00022989"/>
    </source>
</evidence>
<evidence type="ECO:0000256" key="9">
    <source>
        <dbReference type="ARBA" id="ARBA00022792"/>
    </source>
</evidence>
<evidence type="ECO:0000256" key="17">
    <source>
        <dbReference type="SAM" id="Phobius"/>
    </source>
</evidence>
<keyword evidence="13" id="KW-0496">Mitochondrion</keyword>
<keyword evidence="19" id="KW-1185">Reference proteome</keyword>
<dbReference type="GO" id="GO:0005743">
    <property type="term" value="C:mitochondrial inner membrane"/>
    <property type="evidence" value="ECO:0007669"/>
    <property type="project" value="UniProtKB-SubCell"/>
</dbReference>
<evidence type="ECO:0000313" key="18">
    <source>
        <dbReference type="EMBL" id="NXD10362.1"/>
    </source>
</evidence>
<reference evidence="19" key="1">
    <citation type="submission" date="2023-07" db="EMBL/GenBank/DDBJ databases">
        <title>Bird 10,000 Genomes (B10K) Project - Family phase.</title>
        <authorList>
            <person name="Zhang G."/>
        </authorList>
    </citation>
    <scope>NUCLEOTIDE SEQUENCE [LARGE SCALE GENOMIC DNA]</scope>
</reference>
<name>A0A851T460_9AVES</name>
<evidence type="ECO:0000313" key="19">
    <source>
        <dbReference type="Proteomes" id="UP000661971"/>
    </source>
</evidence>
<evidence type="ECO:0000256" key="6">
    <source>
        <dbReference type="ARBA" id="ARBA00022448"/>
    </source>
</evidence>
<comment type="caution">
    <text evidence="18">The sequence shown here is derived from an EMBL/GenBank/DDBJ whole genome shotgun (WGS) entry which is preliminary data.</text>
</comment>
<evidence type="ECO:0000256" key="2">
    <source>
        <dbReference type="ARBA" id="ARBA00004434"/>
    </source>
</evidence>
<evidence type="ECO:0000256" key="11">
    <source>
        <dbReference type="ARBA" id="ARBA00022982"/>
    </source>
</evidence>
<dbReference type="Pfam" id="PF09781">
    <property type="entry name" value="NDUF_B5"/>
    <property type="match status" value="1"/>
</dbReference>
<dbReference type="Proteomes" id="UP000661971">
    <property type="component" value="Unassembled WGS sequence"/>
</dbReference>
<comment type="subcellular location">
    <subcellularLocation>
        <location evidence="2">Mitochondrion inner membrane</location>
        <topology evidence="2">Single-pass membrane protein</topology>
    </subcellularLocation>
</comment>
<keyword evidence="12 17" id="KW-1133">Transmembrane helix</keyword>
<evidence type="ECO:0000256" key="3">
    <source>
        <dbReference type="ARBA" id="ARBA00007152"/>
    </source>
</evidence>
<evidence type="ECO:0000256" key="16">
    <source>
        <dbReference type="ARBA" id="ARBA00032550"/>
    </source>
</evidence>
<dbReference type="PANTHER" id="PTHR13178">
    <property type="entry name" value="NADH-UBIQUINONE OXIDOREDUCTASE SGDH SUBUNIT"/>
    <property type="match status" value="1"/>
</dbReference>
<feature type="non-terminal residue" evidence="18">
    <location>
        <position position="1"/>
    </location>
</feature>
<keyword evidence="6" id="KW-0813">Transport</keyword>
<keyword evidence="8 17" id="KW-0812">Transmembrane</keyword>
<gene>
    <name evidence="18" type="primary">Ndufb5</name>
    <name evidence="18" type="ORF">NOTNIG_R08012</name>
</gene>